<evidence type="ECO:0000259" key="2">
    <source>
        <dbReference type="Pfam" id="PF06439"/>
    </source>
</evidence>
<dbReference type="AlphaFoldDB" id="A0A518I3I1"/>
<evidence type="ECO:0000313" key="3">
    <source>
        <dbReference type="EMBL" id="QDV47634.1"/>
    </source>
</evidence>
<evidence type="ECO:0000313" key="4">
    <source>
        <dbReference type="Proteomes" id="UP000319004"/>
    </source>
</evidence>
<feature type="chain" id="PRO_5021855435" description="3-keto-alpha-glucoside-1,2-lyase/3-keto-2-hydroxy-glucal hydratase domain-containing protein" evidence="1">
    <location>
        <begin position="22"/>
        <end position="259"/>
    </location>
</feature>
<dbReference type="Proteomes" id="UP000319004">
    <property type="component" value="Chromosome"/>
</dbReference>
<organism evidence="3 4">
    <name type="scientific">Stieleria neptunia</name>
    <dbReference type="NCBI Taxonomy" id="2527979"/>
    <lineage>
        <taxon>Bacteria</taxon>
        <taxon>Pseudomonadati</taxon>
        <taxon>Planctomycetota</taxon>
        <taxon>Planctomycetia</taxon>
        <taxon>Pirellulales</taxon>
        <taxon>Pirellulaceae</taxon>
        <taxon>Stieleria</taxon>
    </lineage>
</organism>
<reference evidence="3 4" key="1">
    <citation type="submission" date="2019-03" db="EMBL/GenBank/DDBJ databases">
        <title>Deep-cultivation of Planctomycetes and their phenomic and genomic characterization uncovers novel biology.</title>
        <authorList>
            <person name="Wiegand S."/>
            <person name="Jogler M."/>
            <person name="Boedeker C."/>
            <person name="Pinto D."/>
            <person name="Vollmers J."/>
            <person name="Rivas-Marin E."/>
            <person name="Kohn T."/>
            <person name="Peeters S.H."/>
            <person name="Heuer A."/>
            <person name="Rast P."/>
            <person name="Oberbeckmann S."/>
            <person name="Bunk B."/>
            <person name="Jeske O."/>
            <person name="Meyerdierks A."/>
            <person name="Storesund J.E."/>
            <person name="Kallscheuer N."/>
            <person name="Luecker S."/>
            <person name="Lage O.M."/>
            <person name="Pohl T."/>
            <person name="Merkel B.J."/>
            <person name="Hornburger P."/>
            <person name="Mueller R.-W."/>
            <person name="Bruemmer F."/>
            <person name="Labrenz M."/>
            <person name="Spormann A.M."/>
            <person name="Op den Camp H."/>
            <person name="Overmann J."/>
            <person name="Amann R."/>
            <person name="Jetten M.S.M."/>
            <person name="Mascher T."/>
            <person name="Medema M.H."/>
            <person name="Devos D.P."/>
            <person name="Kaster A.-K."/>
            <person name="Ovreas L."/>
            <person name="Rohde M."/>
            <person name="Galperin M.Y."/>
            <person name="Jogler C."/>
        </authorList>
    </citation>
    <scope>NUCLEOTIDE SEQUENCE [LARGE SCALE GENOMIC DNA]</scope>
    <source>
        <strain evidence="3 4">Enr13</strain>
    </source>
</reference>
<sequence length="259" mass="28540" precursor="true">MKPIHTLLVLSASLFAVTAFAAAPADQVGVAAKPIAGAEIILDGTREMLDEKWTYWEGPRFSSSLPIKWKIVDDPVDGGTCVMTDDRAADGGKYGTADIVTKKPYRDFRLHIEFLISKPGGNSGVYLQNRFEIQVLDGDKSKHGMGAVINETESPYHAYNGVGKWNAYDIVFRAARFRDGKLVEKPLVTMYFNGEKVHVNQTINKVWGGPNSGVDGGNDNGFGITDSPQGLKLQCEGHDVRYRNAWIKELILDEAETDF</sequence>
<dbReference type="InterPro" id="IPR010496">
    <property type="entry name" value="AL/BT2_dom"/>
</dbReference>
<proteinExistence type="predicted"/>
<protein>
    <recommendedName>
        <fullName evidence="2">3-keto-alpha-glucoside-1,2-lyase/3-keto-2-hydroxy-glucal hydratase domain-containing protein</fullName>
    </recommendedName>
</protein>
<evidence type="ECO:0000256" key="1">
    <source>
        <dbReference type="SAM" id="SignalP"/>
    </source>
</evidence>
<dbReference type="KEGG" id="snep:Enr13x_75450"/>
<dbReference type="Gene3D" id="2.60.120.560">
    <property type="entry name" value="Exo-inulinase, domain 1"/>
    <property type="match status" value="1"/>
</dbReference>
<name>A0A518I3I1_9BACT</name>
<feature type="domain" description="3-keto-alpha-glucoside-1,2-lyase/3-keto-2-hydroxy-glucal hydratase" evidence="2">
    <location>
        <begin position="56"/>
        <end position="248"/>
    </location>
</feature>
<keyword evidence="1" id="KW-0732">Signal</keyword>
<dbReference type="RefSeq" id="WP_145391724.1">
    <property type="nucleotide sequence ID" value="NZ_CP037423.1"/>
</dbReference>
<keyword evidence="4" id="KW-1185">Reference proteome</keyword>
<gene>
    <name evidence="3" type="ORF">Enr13x_75450</name>
</gene>
<accession>A0A518I3I1</accession>
<dbReference type="OrthoDB" id="176168at2"/>
<dbReference type="Pfam" id="PF06439">
    <property type="entry name" value="3keto-disac_hyd"/>
    <property type="match status" value="1"/>
</dbReference>
<dbReference type="EMBL" id="CP037423">
    <property type="protein sequence ID" value="QDV47634.1"/>
    <property type="molecule type" value="Genomic_DNA"/>
</dbReference>
<feature type="signal peptide" evidence="1">
    <location>
        <begin position="1"/>
        <end position="21"/>
    </location>
</feature>
<dbReference type="GO" id="GO:0016787">
    <property type="term" value="F:hydrolase activity"/>
    <property type="evidence" value="ECO:0007669"/>
    <property type="project" value="InterPro"/>
</dbReference>